<dbReference type="InterPro" id="IPR002172">
    <property type="entry name" value="LDrepeatLR_classA_rpt"/>
</dbReference>
<sequence>MDVMFFNARLTIIFVLFLKNVCPETLRTYRMENYCGQEISMILDSVYNGELVFSSDGMSNCTVTIESWYSVPYLQFYFEDFDVGSDDCLTDKLLMKDGESVYSPAISGLGPKLCGSDKPADSYRTYTRYLRIEYQTRRYYPRSVSFSIVFNSFDVGTCAAWETRCDNGHCIRDEMNCNGYNPCGDHSDCNLTVGSIVGIVIGSLAGLAILLAVSVVLICRHRRLKFRNVPPQGPVPTIATSYVNYAHPSQPGVIPSYINPWYSTGQQQALPDPPAYEYSSVPFMPQAQISSQSGK</sequence>
<feature type="domain" description="CUB" evidence="5">
    <location>
        <begin position="35"/>
        <end position="153"/>
    </location>
</feature>
<dbReference type="SUPFAM" id="SSF49854">
    <property type="entry name" value="Spermadhesin, CUB domain"/>
    <property type="match status" value="1"/>
</dbReference>
<comment type="caution">
    <text evidence="2">Lacks conserved residue(s) required for the propagation of feature annotation.</text>
</comment>
<evidence type="ECO:0000313" key="6">
    <source>
        <dbReference type="EMBL" id="KAL3887891.1"/>
    </source>
</evidence>
<reference evidence="6 7" key="1">
    <citation type="submission" date="2024-11" db="EMBL/GenBank/DDBJ databases">
        <title>Chromosome-level genome assembly of the freshwater bivalve Anodonta woodiana.</title>
        <authorList>
            <person name="Chen X."/>
        </authorList>
    </citation>
    <scope>NUCLEOTIDE SEQUENCE [LARGE SCALE GENOMIC DNA]</scope>
    <source>
        <strain evidence="6">MN2024</strain>
        <tissue evidence="6">Gills</tissue>
    </source>
</reference>
<dbReference type="Gene3D" id="4.10.400.10">
    <property type="entry name" value="Low-density Lipoprotein Receptor"/>
    <property type="match status" value="1"/>
</dbReference>
<feature type="chain" id="PRO_5044777931" description="CUB domain-containing protein" evidence="4">
    <location>
        <begin position="24"/>
        <end position="295"/>
    </location>
</feature>
<evidence type="ECO:0000256" key="1">
    <source>
        <dbReference type="ARBA" id="ARBA00023157"/>
    </source>
</evidence>
<dbReference type="SUPFAM" id="SSF57424">
    <property type="entry name" value="LDL receptor-like module"/>
    <property type="match status" value="1"/>
</dbReference>
<keyword evidence="3" id="KW-0812">Transmembrane</keyword>
<dbReference type="PROSITE" id="PS01180">
    <property type="entry name" value="CUB"/>
    <property type="match status" value="1"/>
</dbReference>
<dbReference type="PROSITE" id="PS50068">
    <property type="entry name" value="LDLRA_2"/>
    <property type="match status" value="1"/>
</dbReference>
<dbReference type="Gene3D" id="2.60.120.290">
    <property type="entry name" value="Spermadhesin, CUB domain"/>
    <property type="match status" value="1"/>
</dbReference>
<dbReference type="InterPro" id="IPR042333">
    <property type="entry name" value="LRAD2/Mig-13-like"/>
</dbReference>
<feature type="signal peptide" evidence="4">
    <location>
        <begin position="1"/>
        <end position="23"/>
    </location>
</feature>
<feature type="disulfide bond" evidence="2">
    <location>
        <begin position="165"/>
        <end position="183"/>
    </location>
</feature>
<dbReference type="Proteomes" id="UP001634394">
    <property type="component" value="Unassembled WGS sequence"/>
</dbReference>
<organism evidence="6 7">
    <name type="scientific">Sinanodonta woodiana</name>
    <name type="common">Chinese pond mussel</name>
    <name type="synonym">Anodonta woodiana</name>
    <dbReference type="NCBI Taxonomy" id="1069815"/>
    <lineage>
        <taxon>Eukaryota</taxon>
        <taxon>Metazoa</taxon>
        <taxon>Spiralia</taxon>
        <taxon>Lophotrochozoa</taxon>
        <taxon>Mollusca</taxon>
        <taxon>Bivalvia</taxon>
        <taxon>Autobranchia</taxon>
        <taxon>Heteroconchia</taxon>
        <taxon>Palaeoheterodonta</taxon>
        <taxon>Unionida</taxon>
        <taxon>Unionoidea</taxon>
        <taxon>Unionidae</taxon>
        <taxon>Unioninae</taxon>
        <taxon>Sinanodonta</taxon>
    </lineage>
</organism>
<feature type="disulfide bond" evidence="2">
    <location>
        <begin position="158"/>
        <end position="170"/>
    </location>
</feature>
<dbReference type="InterPro" id="IPR000859">
    <property type="entry name" value="CUB_dom"/>
</dbReference>
<dbReference type="InterPro" id="IPR036055">
    <property type="entry name" value="LDL_receptor-like_sf"/>
</dbReference>
<dbReference type="CDD" id="cd00112">
    <property type="entry name" value="LDLa"/>
    <property type="match status" value="1"/>
</dbReference>
<comment type="caution">
    <text evidence="6">The sequence shown here is derived from an EMBL/GenBank/DDBJ whole genome shotgun (WGS) entry which is preliminary data.</text>
</comment>
<evidence type="ECO:0000313" key="7">
    <source>
        <dbReference type="Proteomes" id="UP001634394"/>
    </source>
</evidence>
<dbReference type="AlphaFoldDB" id="A0ABD3XQK0"/>
<evidence type="ECO:0000259" key="5">
    <source>
        <dbReference type="PROSITE" id="PS01180"/>
    </source>
</evidence>
<gene>
    <name evidence="6" type="ORF">ACJMK2_000279</name>
</gene>
<evidence type="ECO:0000256" key="3">
    <source>
        <dbReference type="SAM" id="Phobius"/>
    </source>
</evidence>
<keyword evidence="4" id="KW-0732">Signal</keyword>
<accession>A0ABD3XQK0</accession>
<dbReference type="PANTHER" id="PTHR24652">
    <property type="entry name" value="LOW-DENSITY LIPOPROTEIN RECEPTOR CLASS A DOMAIN-CONTAINING PROTEIN 2"/>
    <property type="match status" value="1"/>
</dbReference>
<keyword evidence="1 2" id="KW-1015">Disulfide bond</keyword>
<feature type="transmembrane region" description="Helical" evidence="3">
    <location>
        <begin position="196"/>
        <end position="219"/>
    </location>
</feature>
<keyword evidence="7" id="KW-1185">Reference proteome</keyword>
<evidence type="ECO:0000256" key="2">
    <source>
        <dbReference type="PROSITE-ProRule" id="PRU00124"/>
    </source>
</evidence>
<name>A0ABD3XQK0_SINWO</name>
<dbReference type="InterPro" id="IPR035914">
    <property type="entry name" value="Sperma_CUB_dom_sf"/>
</dbReference>
<proteinExistence type="predicted"/>
<protein>
    <recommendedName>
        <fullName evidence="5">CUB domain-containing protein</fullName>
    </recommendedName>
</protein>
<evidence type="ECO:0000256" key="4">
    <source>
        <dbReference type="SAM" id="SignalP"/>
    </source>
</evidence>
<keyword evidence="3" id="KW-0472">Membrane</keyword>
<dbReference type="PANTHER" id="PTHR24652:SF67">
    <property type="entry name" value="LOW-DENSITY LIPOPROTEIN RECEPTOR CLASS A DOMAIN-CONTAINING PROTEIN 2"/>
    <property type="match status" value="1"/>
</dbReference>
<dbReference type="EMBL" id="JBJQND010000001">
    <property type="protein sequence ID" value="KAL3887891.1"/>
    <property type="molecule type" value="Genomic_DNA"/>
</dbReference>
<keyword evidence="3" id="KW-1133">Transmembrane helix</keyword>